<protein>
    <submittedName>
        <fullName evidence="2">Uncharacterized protein</fullName>
    </submittedName>
</protein>
<keyword evidence="3" id="KW-1185">Reference proteome</keyword>
<name>A0A1A0HJ04_9ASCO</name>
<evidence type="ECO:0000256" key="1">
    <source>
        <dbReference type="SAM" id="MobiDB-lite"/>
    </source>
</evidence>
<comment type="caution">
    <text evidence="2">The sequence shown here is derived from an EMBL/GenBank/DDBJ whole genome shotgun (WGS) entry which is preliminary data.</text>
</comment>
<dbReference type="AlphaFoldDB" id="A0A1A0HJ04"/>
<accession>A0A1A0HJ04</accession>
<evidence type="ECO:0000313" key="2">
    <source>
        <dbReference type="EMBL" id="OBA23995.1"/>
    </source>
</evidence>
<sequence length="156" mass="16853">MHVSGRSAAPASAPDISQPRDPRFLRRATYGACCGALPALAHGRFSEPKRRFALKPPAVTCLGPLPLGFLVPPRLAPNLANITWRPGKYARVAPSVGLSVRSISRCAGPGYFHSRSQMHWGRSPYRGCKLIAARDQGTARCVQARAHPARADALYN</sequence>
<evidence type="ECO:0000313" key="3">
    <source>
        <dbReference type="Proteomes" id="UP000092555"/>
    </source>
</evidence>
<feature type="region of interest" description="Disordered" evidence="1">
    <location>
        <begin position="1"/>
        <end position="20"/>
    </location>
</feature>
<dbReference type="EMBL" id="LXTC01000001">
    <property type="protein sequence ID" value="OBA23995.1"/>
    <property type="molecule type" value="Genomic_DNA"/>
</dbReference>
<organism evidence="2 3">
    <name type="scientific">Metschnikowia bicuspidata var. bicuspidata NRRL YB-4993</name>
    <dbReference type="NCBI Taxonomy" id="869754"/>
    <lineage>
        <taxon>Eukaryota</taxon>
        <taxon>Fungi</taxon>
        <taxon>Dikarya</taxon>
        <taxon>Ascomycota</taxon>
        <taxon>Saccharomycotina</taxon>
        <taxon>Pichiomycetes</taxon>
        <taxon>Metschnikowiaceae</taxon>
        <taxon>Metschnikowia</taxon>
    </lineage>
</organism>
<dbReference type="RefSeq" id="XP_018714476.1">
    <property type="nucleotide sequence ID" value="XM_018854026.1"/>
</dbReference>
<proteinExistence type="predicted"/>
<dbReference type="GeneID" id="30027002"/>
<dbReference type="Proteomes" id="UP000092555">
    <property type="component" value="Unassembled WGS sequence"/>
</dbReference>
<gene>
    <name evidence="2" type="ORF">METBIDRAFT_115949</name>
</gene>
<reference evidence="2 3" key="1">
    <citation type="submission" date="2016-05" db="EMBL/GenBank/DDBJ databases">
        <title>Comparative genomics of biotechnologically important yeasts.</title>
        <authorList>
            <consortium name="DOE Joint Genome Institute"/>
            <person name="Riley R."/>
            <person name="Haridas S."/>
            <person name="Wolfe K.H."/>
            <person name="Lopes M.R."/>
            <person name="Hittinger C.T."/>
            <person name="Goker M."/>
            <person name="Salamov A."/>
            <person name="Wisecaver J."/>
            <person name="Long T.M."/>
            <person name="Aerts A.L."/>
            <person name="Barry K."/>
            <person name="Choi C."/>
            <person name="Clum A."/>
            <person name="Coughlan A.Y."/>
            <person name="Deshpande S."/>
            <person name="Douglass A.P."/>
            <person name="Hanson S.J."/>
            <person name="Klenk H.-P."/>
            <person name="LaButti K."/>
            <person name="Lapidus A."/>
            <person name="Lindquist E."/>
            <person name="Lipzen A."/>
            <person name="Meier-kolthoff J.P."/>
            <person name="Ohm R.A."/>
            <person name="Otillar R.P."/>
            <person name="Pangilinan J."/>
            <person name="Peng Y."/>
            <person name="Rokas A."/>
            <person name="Rosa C.A."/>
            <person name="Scheuner C."/>
            <person name="Sibirny A.A."/>
            <person name="Slot J.C."/>
            <person name="Stielow J.B."/>
            <person name="Sun H."/>
            <person name="Kurtzman C.P."/>
            <person name="Blackwell M."/>
            <person name="Grigoriev I.V."/>
            <person name="Jeffries T.W."/>
        </authorList>
    </citation>
    <scope>NUCLEOTIDE SEQUENCE [LARGE SCALE GENOMIC DNA]</scope>
    <source>
        <strain evidence="2 3">NRRL YB-4993</strain>
    </source>
</reference>